<dbReference type="AlphaFoldDB" id="A0A090KW35"/>
<keyword evidence="3" id="KW-1185">Reference proteome</keyword>
<dbReference type="Proteomes" id="UP000035682">
    <property type="component" value="Unplaced"/>
</dbReference>
<evidence type="ECO:0000313" key="3">
    <source>
        <dbReference type="Proteomes" id="UP000035682"/>
    </source>
</evidence>
<keyword evidence="1" id="KW-0732">Signal</keyword>
<dbReference type="RefSeq" id="XP_024498698.1">
    <property type="nucleotide sequence ID" value="XM_024646663.1"/>
</dbReference>
<feature type="chain" id="PRO_5015030144" evidence="1">
    <location>
        <begin position="18"/>
        <end position="265"/>
    </location>
</feature>
<dbReference type="WBParaSite" id="SRAE_X000123500.1">
    <property type="protein sequence ID" value="SRAE_X000123500.1"/>
    <property type="gene ID" value="WBGene00266801"/>
</dbReference>
<dbReference type="EMBL" id="LN609396">
    <property type="protein sequence ID" value="CEF59487.1"/>
    <property type="molecule type" value="Genomic_DNA"/>
</dbReference>
<reference evidence="3" key="1">
    <citation type="submission" date="2014-09" db="EMBL/GenBank/DDBJ databases">
        <authorList>
            <person name="Martin A.A."/>
        </authorList>
    </citation>
    <scope>NUCLEOTIDE SEQUENCE</scope>
    <source>
        <strain evidence="3">ED321</strain>
    </source>
</reference>
<evidence type="ECO:0000256" key="1">
    <source>
        <dbReference type="SAM" id="SignalP"/>
    </source>
</evidence>
<reference evidence="2" key="2">
    <citation type="submission" date="2014-09" db="EMBL/GenBank/DDBJ databases">
        <authorList>
            <person name="Aslett A.Martin."/>
        </authorList>
    </citation>
    <scope>NUCLEOTIDE SEQUENCE</scope>
    <source>
        <strain evidence="2">ED321 Heterogonic</strain>
    </source>
</reference>
<dbReference type="GeneID" id="36384295"/>
<accession>A0A090KW35</accession>
<name>A0A090KW35_STRRB</name>
<organism evidence="2">
    <name type="scientific">Strongyloides ratti</name>
    <name type="common">Parasitic roundworm</name>
    <dbReference type="NCBI Taxonomy" id="34506"/>
    <lineage>
        <taxon>Eukaryota</taxon>
        <taxon>Metazoa</taxon>
        <taxon>Ecdysozoa</taxon>
        <taxon>Nematoda</taxon>
        <taxon>Chromadorea</taxon>
        <taxon>Rhabditida</taxon>
        <taxon>Tylenchina</taxon>
        <taxon>Panagrolaimomorpha</taxon>
        <taxon>Strongyloidoidea</taxon>
        <taxon>Strongyloididae</taxon>
        <taxon>Strongyloides</taxon>
    </lineage>
</organism>
<dbReference type="WormBase" id="SRAE_X000123500">
    <property type="protein sequence ID" value="SRP02381"/>
    <property type="gene ID" value="WBGene00266801"/>
</dbReference>
<proteinExistence type="predicted"/>
<evidence type="ECO:0000313" key="5">
    <source>
        <dbReference type="WormBase" id="SRAE_X000123500"/>
    </source>
</evidence>
<dbReference type="PANTHER" id="PTHR34311:SF4">
    <property type="entry name" value="NEMATODE SPECIFIC PEPTIDE FAMILY"/>
    <property type="match status" value="1"/>
</dbReference>
<protein>
    <submittedName>
        <fullName evidence="2 4">Uncharacterized protein</fullName>
    </submittedName>
</protein>
<dbReference type="CTD" id="36384295"/>
<feature type="signal peptide" evidence="1">
    <location>
        <begin position="1"/>
        <end position="17"/>
    </location>
</feature>
<evidence type="ECO:0000313" key="2">
    <source>
        <dbReference type="EMBL" id="CEF59487.1"/>
    </source>
</evidence>
<dbReference type="PANTHER" id="PTHR34311">
    <property type="entry name" value="PROTEIN CBG21698-RELATED"/>
    <property type="match status" value="1"/>
</dbReference>
<evidence type="ECO:0000313" key="4">
    <source>
        <dbReference type="WBParaSite" id="SRAE_X000123500.1"/>
    </source>
</evidence>
<reference evidence="4" key="3">
    <citation type="submission" date="2020-12" db="UniProtKB">
        <authorList>
            <consortium name="WormBaseParasite"/>
        </authorList>
    </citation>
    <scope>IDENTIFICATION</scope>
</reference>
<sequence>MFKFITLFVIFIGFTSAQNQIDNYCDQVQFLHCSNQFANTLGLSPDLVFKNATDFRIQLATLFYMGKNNVNNWVNLCNSFNAFYQCLGQFNYAECLSPVGLIVNGATPDDAFDYDGTFRQYNFECSVGFTAYGDSYNCLASTWANAASQLITLSSTYRKNVNHDPTNACKYAKDLQDGYGQVFGSLNCKTNKKWATWWGCSIANEYVSAQFHHCNHVNKCIFDQILTSTSMVKFDKNGKFLVKIPKTWEKNEITGEYYQEEEKWL</sequence>
<gene>
    <name evidence="2 4 5" type="ORF">SRAE_X000123500</name>
</gene>